<dbReference type="PANTHER" id="PTHR23524:SF1">
    <property type="entry name" value="MRH DOMAIN-CONTAINING PROTEIN-RELATED"/>
    <property type="match status" value="1"/>
</dbReference>
<dbReference type="AlphaFoldDB" id="A0A8J4V196"/>
<evidence type="ECO:0000256" key="1">
    <source>
        <dbReference type="SAM" id="MobiDB-lite"/>
    </source>
</evidence>
<evidence type="ECO:0000256" key="2">
    <source>
        <dbReference type="SAM" id="SignalP"/>
    </source>
</evidence>
<accession>A0A8J4V196</accession>
<dbReference type="EMBL" id="AJWJ01000517">
    <property type="protein sequence ID" value="KAF2070262.1"/>
    <property type="molecule type" value="Genomic_DNA"/>
</dbReference>
<name>A0A8J4V196_9MYCE</name>
<dbReference type="Proteomes" id="UP000695562">
    <property type="component" value="Unassembled WGS sequence"/>
</dbReference>
<evidence type="ECO:0000313" key="3">
    <source>
        <dbReference type="EMBL" id="KAF2070262.1"/>
    </source>
</evidence>
<sequence length="1244" mass="139299">MKYLFVFLLLLYVSFIKIDACQSPILTSNSFILQCSESSFGLKGSFAVLHSYKNKGYSFSFSPEVKDFNIGYKGTYYSLTPGLNYTVTWQHETDPTCNNVTYVYVPQSTFEISQPKCRYSQGSVKFIPDNNMNSPYISASCQDAPCNFTRFQDASYLYSDTSRNLYCFYGTPYYELSDKYPNLKVQDSYYYNSSGSIQLFDLSKYTFVNLTKNGNSSFLIPDSPVNSGNWINLDGRESYNLYLESSDCGVQNIPIYISQRWPDYYFEFGKNESCPRNFTIKMVNEDPNIYEQVEVIVDGQRVIQKDQLVFRADPTSNSIETNFVLIGDSNVGANLNTYAPNILGDVHYSVDPYTRLVTLYYNDTLINDLYAMNGEYNIEIVNKTFNLPEGSVFIESPCHFAKIYITLPPPTLPSFTITKPQEYCGDTFDVYVANYMDFEQLTIGPEEYEHDGYGYFRNINPSEGFINYLSNGYDEVLSVNFELTQYKPGEYEEIIDIISYPACSKSGNVSYTLRDIKRNILSQTTYFTFYPLGSIYLITSFHGCNQDIGTTWISPNIENNKNNFPKEFYPIVLKNTTCKYSNDGSLLFPTNPTIQINPIKVNGITYQGTSTLAGFVFENLPYGTNDYILESSMCQFVEAIFIGTDNDWELPVTVTPVTGDCTVANGGISYNSSIFSDFSVANAQNINQLASDYYHLDFTLTNGTCFGSTKVYVTSNVQQYYPSGKILTQPSCDSVMDGVVQLFVNDKNGKSFTPTRSTYNLQSDIFSVYTVQSGQSDFVIYKDVCSWKLGLSIVSRDPEFIYSHISDNLESCSQQTIYSIVPKDKNITINDVTSDQSLEKFSNNLFAYPSTSFGLSKHFMIRYNSYCLKTIIVDAVKDLRINIPWPTINIPSTDCTDPSVQNKVAQISNPSNMTLCANEETYSLKNLYVPTYHTDSAYFFAQDRKTSCFKNVYYNSANIGKVPNTVTKPTCPGGDDGGIQPSFNPDSLYQLFDNEYNILPIGSNSNTYKNISNTQYNLIRSFLNNPFCSVVENIKVEVDEPTVSLSSVGVCDASNTAIGDVGVVTNTLSITTTNVTYNLNGHVSTNPVFKGLSAGDYSSTVTIYNSVCKRTIKSNSVSVAKLPSVSVNVDVSTCMKAVINPSNTNIQFKYTIRDSTDKVVYEITSTGSFTYTPISIDTYSVTASDMSKTCSKKTSFTVTECPTQPPTNAPTGSSSSTEPMPSSSFKLIPSIISLISFAVVFYFI</sequence>
<dbReference type="OrthoDB" id="23204at2759"/>
<comment type="caution">
    <text evidence="3">The sequence shown here is derived from an EMBL/GenBank/DDBJ whole genome shotgun (WGS) entry which is preliminary data.</text>
</comment>
<proteinExistence type="predicted"/>
<feature type="region of interest" description="Disordered" evidence="1">
    <location>
        <begin position="1201"/>
        <end position="1220"/>
    </location>
</feature>
<reference evidence="3" key="1">
    <citation type="submission" date="2020-01" db="EMBL/GenBank/DDBJ databases">
        <title>Development of genomics and gene disruption for Polysphondylium violaceum indicates a role for the polyketide synthase stlB in stalk morphogenesis.</title>
        <authorList>
            <person name="Narita B."/>
            <person name="Kawabe Y."/>
            <person name="Kin K."/>
            <person name="Saito T."/>
            <person name="Gibbs R."/>
            <person name="Kuspa A."/>
            <person name="Muzny D."/>
            <person name="Queller D."/>
            <person name="Richards S."/>
            <person name="Strassman J."/>
            <person name="Sucgang R."/>
            <person name="Worley K."/>
            <person name="Schaap P."/>
        </authorList>
    </citation>
    <scope>NUCLEOTIDE SEQUENCE</scope>
    <source>
        <strain evidence="3">QSvi11</strain>
    </source>
</reference>
<dbReference type="PANTHER" id="PTHR23524">
    <property type="entry name" value="TRANSPORTER, PUTATIVE (AFU_ORTHOLOGUE AFUA_8G04850)-RELATED"/>
    <property type="match status" value="1"/>
</dbReference>
<protein>
    <submittedName>
        <fullName evidence="3">Uncharacterized protein</fullName>
    </submittedName>
</protein>
<gene>
    <name evidence="3" type="ORF">CYY_008422</name>
</gene>
<evidence type="ECO:0000313" key="4">
    <source>
        <dbReference type="Proteomes" id="UP000695562"/>
    </source>
</evidence>
<feature type="signal peptide" evidence="2">
    <location>
        <begin position="1"/>
        <end position="20"/>
    </location>
</feature>
<feature type="compositionally biased region" description="Low complexity" evidence="1">
    <location>
        <begin position="1210"/>
        <end position="1220"/>
    </location>
</feature>
<organism evidence="3 4">
    <name type="scientific">Polysphondylium violaceum</name>
    <dbReference type="NCBI Taxonomy" id="133409"/>
    <lineage>
        <taxon>Eukaryota</taxon>
        <taxon>Amoebozoa</taxon>
        <taxon>Evosea</taxon>
        <taxon>Eumycetozoa</taxon>
        <taxon>Dictyostelia</taxon>
        <taxon>Dictyosteliales</taxon>
        <taxon>Dictyosteliaceae</taxon>
        <taxon>Polysphondylium</taxon>
    </lineage>
</organism>
<feature type="chain" id="PRO_5035327937" evidence="2">
    <location>
        <begin position="21"/>
        <end position="1244"/>
    </location>
</feature>
<keyword evidence="2" id="KW-0732">Signal</keyword>
<keyword evidence="4" id="KW-1185">Reference proteome</keyword>